<feature type="domain" description="NADP-dependent oxidoreductase" evidence="2">
    <location>
        <begin position="12"/>
        <end position="111"/>
    </location>
</feature>
<dbReference type="EMBL" id="MU863948">
    <property type="protein sequence ID" value="KAK4198283.1"/>
    <property type="molecule type" value="Genomic_DNA"/>
</dbReference>
<evidence type="ECO:0000313" key="4">
    <source>
        <dbReference type="Proteomes" id="UP001303160"/>
    </source>
</evidence>
<evidence type="ECO:0000313" key="3">
    <source>
        <dbReference type="EMBL" id="KAK4198283.1"/>
    </source>
</evidence>
<proteinExistence type="predicted"/>
<gene>
    <name evidence="3" type="ORF">QBC40DRAFT_331588</name>
</gene>
<accession>A0AAN6XDS6</accession>
<dbReference type="InterPro" id="IPR023210">
    <property type="entry name" value="NADP_OxRdtase_dom"/>
</dbReference>
<keyword evidence="1" id="KW-0560">Oxidoreductase</keyword>
<reference evidence="3" key="1">
    <citation type="journal article" date="2023" name="Mol. Phylogenet. Evol.">
        <title>Genome-scale phylogeny and comparative genomics of the fungal order Sordariales.</title>
        <authorList>
            <person name="Hensen N."/>
            <person name="Bonometti L."/>
            <person name="Westerberg I."/>
            <person name="Brannstrom I.O."/>
            <person name="Guillou S."/>
            <person name="Cros-Aarteil S."/>
            <person name="Calhoun S."/>
            <person name="Haridas S."/>
            <person name="Kuo A."/>
            <person name="Mondo S."/>
            <person name="Pangilinan J."/>
            <person name="Riley R."/>
            <person name="LaButti K."/>
            <person name="Andreopoulos B."/>
            <person name="Lipzen A."/>
            <person name="Chen C."/>
            <person name="Yan M."/>
            <person name="Daum C."/>
            <person name="Ng V."/>
            <person name="Clum A."/>
            <person name="Steindorff A."/>
            <person name="Ohm R.A."/>
            <person name="Martin F."/>
            <person name="Silar P."/>
            <person name="Natvig D.O."/>
            <person name="Lalanne C."/>
            <person name="Gautier V."/>
            <person name="Ament-Velasquez S.L."/>
            <person name="Kruys A."/>
            <person name="Hutchinson M.I."/>
            <person name="Powell A.J."/>
            <person name="Barry K."/>
            <person name="Miller A.N."/>
            <person name="Grigoriev I.V."/>
            <person name="Debuchy R."/>
            <person name="Gladieux P."/>
            <person name="Hiltunen Thoren M."/>
            <person name="Johannesson H."/>
        </authorList>
    </citation>
    <scope>NUCLEOTIDE SEQUENCE</scope>
    <source>
        <strain evidence="3">CBS 315.58</strain>
    </source>
</reference>
<dbReference type="Proteomes" id="UP001303160">
    <property type="component" value="Unassembled WGS sequence"/>
</dbReference>
<comment type="caution">
    <text evidence="3">The sequence shown here is derived from an EMBL/GenBank/DDBJ whole genome shotgun (WGS) entry which is preliminary data.</text>
</comment>
<sequence length="127" mass="13719">MGRHGKLALAVQQAFRTLYDAGINFIDTAEVYDNGYSEELVGKLIKDVPRESVVVQTKWFGSALKPGSLLHPVDAPLNAVKKSAERLGTSYVDILLVHGHIHVQGIDSVAKGLANGAGKFCMNDDGW</sequence>
<dbReference type="InterPro" id="IPR050523">
    <property type="entry name" value="AKR_Detox_Biosynth"/>
</dbReference>
<protein>
    <submittedName>
        <fullName evidence="3">NADP-dependent oxidoreductase domain-containing protein</fullName>
    </submittedName>
</protein>
<organism evidence="3 4">
    <name type="scientific">Triangularia verruculosa</name>
    <dbReference type="NCBI Taxonomy" id="2587418"/>
    <lineage>
        <taxon>Eukaryota</taxon>
        <taxon>Fungi</taxon>
        <taxon>Dikarya</taxon>
        <taxon>Ascomycota</taxon>
        <taxon>Pezizomycotina</taxon>
        <taxon>Sordariomycetes</taxon>
        <taxon>Sordariomycetidae</taxon>
        <taxon>Sordariales</taxon>
        <taxon>Podosporaceae</taxon>
        <taxon>Triangularia</taxon>
    </lineage>
</organism>
<evidence type="ECO:0000259" key="2">
    <source>
        <dbReference type="Pfam" id="PF00248"/>
    </source>
</evidence>
<dbReference type="AlphaFoldDB" id="A0AAN6XDS6"/>
<dbReference type="InterPro" id="IPR036812">
    <property type="entry name" value="NAD(P)_OxRdtase_dom_sf"/>
</dbReference>
<name>A0AAN6XDS6_9PEZI</name>
<dbReference type="PANTHER" id="PTHR43364:SF4">
    <property type="entry name" value="NAD(P)-LINKED OXIDOREDUCTASE SUPERFAMILY PROTEIN"/>
    <property type="match status" value="1"/>
</dbReference>
<dbReference type="Gene3D" id="3.20.20.100">
    <property type="entry name" value="NADP-dependent oxidoreductase domain"/>
    <property type="match status" value="1"/>
</dbReference>
<reference evidence="3" key="2">
    <citation type="submission" date="2023-05" db="EMBL/GenBank/DDBJ databases">
        <authorList>
            <consortium name="Lawrence Berkeley National Laboratory"/>
            <person name="Steindorff A."/>
            <person name="Hensen N."/>
            <person name="Bonometti L."/>
            <person name="Westerberg I."/>
            <person name="Brannstrom I.O."/>
            <person name="Guillou S."/>
            <person name="Cros-Aarteil S."/>
            <person name="Calhoun S."/>
            <person name="Haridas S."/>
            <person name="Kuo A."/>
            <person name="Mondo S."/>
            <person name="Pangilinan J."/>
            <person name="Riley R."/>
            <person name="Labutti K."/>
            <person name="Andreopoulos B."/>
            <person name="Lipzen A."/>
            <person name="Chen C."/>
            <person name="Yanf M."/>
            <person name="Daum C."/>
            <person name="Ng V."/>
            <person name="Clum A."/>
            <person name="Ohm R."/>
            <person name="Martin F."/>
            <person name="Silar P."/>
            <person name="Natvig D."/>
            <person name="Lalanne C."/>
            <person name="Gautier V."/>
            <person name="Ament-Velasquez S.L."/>
            <person name="Kruys A."/>
            <person name="Hutchinson M.I."/>
            <person name="Powell A.J."/>
            <person name="Barry K."/>
            <person name="Miller A.N."/>
            <person name="Grigoriev I.V."/>
            <person name="Debuchy R."/>
            <person name="Gladieux P."/>
            <person name="Thoren M.H."/>
            <person name="Johannesson H."/>
        </authorList>
    </citation>
    <scope>NUCLEOTIDE SEQUENCE</scope>
    <source>
        <strain evidence="3">CBS 315.58</strain>
    </source>
</reference>
<dbReference type="Pfam" id="PF00248">
    <property type="entry name" value="Aldo_ket_red"/>
    <property type="match status" value="1"/>
</dbReference>
<dbReference type="SUPFAM" id="SSF51430">
    <property type="entry name" value="NAD(P)-linked oxidoreductase"/>
    <property type="match status" value="1"/>
</dbReference>
<keyword evidence="4" id="KW-1185">Reference proteome</keyword>
<dbReference type="GO" id="GO:0016491">
    <property type="term" value="F:oxidoreductase activity"/>
    <property type="evidence" value="ECO:0007669"/>
    <property type="project" value="UniProtKB-KW"/>
</dbReference>
<dbReference type="PANTHER" id="PTHR43364">
    <property type="entry name" value="NADH-SPECIFIC METHYLGLYOXAL REDUCTASE-RELATED"/>
    <property type="match status" value="1"/>
</dbReference>
<evidence type="ECO:0000256" key="1">
    <source>
        <dbReference type="ARBA" id="ARBA00023002"/>
    </source>
</evidence>